<gene>
    <name evidence="30" type="ORF">FB564_2700</name>
</gene>
<evidence type="ECO:0000256" key="17">
    <source>
        <dbReference type="ARBA" id="ARBA00050973"/>
    </source>
</evidence>
<dbReference type="Pfam" id="PF00668">
    <property type="entry name" value="Condensation"/>
    <property type="match status" value="2"/>
</dbReference>
<dbReference type="CDD" id="cd00833">
    <property type="entry name" value="PKS"/>
    <property type="match status" value="1"/>
</dbReference>
<dbReference type="GO" id="GO:0016874">
    <property type="term" value="F:ligase activity"/>
    <property type="evidence" value="ECO:0007669"/>
    <property type="project" value="UniProtKB-KW"/>
</dbReference>
<proteinExistence type="inferred from homology"/>
<dbReference type="GO" id="GO:0016491">
    <property type="term" value="F:oxidoreductase activity"/>
    <property type="evidence" value="ECO:0007669"/>
    <property type="project" value="UniProtKB-KW"/>
</dbReference>
<evidence type="ECO:0000256" key="26">
    <source>
        <dbReference type="ARBA" id="ARBA00084020"/>
    </source>
</evidence>
<evidence type="ECO:0000256" key="3">
    <source>
        <dbReference type="ARBA" id="ARBA00005102"/>
    </source>
</evidence>
<dbReference type="Pfam" id="PF02801">
    <property type="entry name" value="Ketoacyl-synt_C"/>
    <property type="match status" value="1"/>
</dbReference>
<evidence type="ECO:0000313" key="31">
    <source>
        <dbReference type="Proteomes" id="UP000315983"/>
    </source>
</evidence>
<dbReference type="GO" id="GO:0034081">
    <property type="term" value="C:polyketide synthase complex"/>
    <property type="evidence" value="ECO:0007669"/>
    <property type="project" value="UniProtKB-ARBA"/>
</dbReference>
<dbReference type="Proteomes" id="UP000315983">
    <property type="component" value="Unassembled WGS sequence"/>
</dbReference>
<keyword evidence="10" id="KW-0276">Fatty acid metabolism</keyword>
<evidence type="ECO:0000256" key="6">
    <source>
        <dbReference type="ARBA" id="ARBA00022450"/>
    </source>
</evidence>
<keyword evidence="14" id="KW-0511">Multifunctional enzyme</keyword>
<dbReference type="Gene3D" id="3.30.559.10">
    <property type="entry name" value="Chloramphenicol acetyltransferase-like domain"/>
    <property type="match status" value="2"/>
</dbReference>
<dbReference type="NCBIfam" id="TIGR01733">
    <property type="entry name" value="AA-adenyl-dom"/>
    <property type="match status" value="1"/>
</dbReference>
<evidence type="ECO:0000256" key="5">
    <source>
        <dbReference type="ARBA" id="ARBA00016743"/>
    </source>
</evidence>
<dbReference type="Gene3D" id="3.40.47.10">
    <property type="match status" value="1"/>
</dbReference>
<comment type="catalytic activity">
    <reaction evidence="17">
        <text>17-(4-hydroxyphenyl)heptadecanoyl-[(phenol)carboxyphthiodiolenone synthase] + 2 (S)-methylmalonyl-CoA + 3 malonyl-CoA + 5 NADPH + 10 H(+) = C35-(phenol)carboxyphthiodiolenone-[(phenol)carboxyphthiodiolenone synthase] + 5 CO2 + 5 NADP(+) + 5 CoA + 2 H2O</text>
        <dbReference type="Rhea" id="RHEA:57756"/>
        <dbReference type="Rhea" id="RHEA-COMP:14272"/>
        <dbReference type="Rhea" id="RHEA-COMP:14989"/>
        <dbReference type="ChEBI" id="CHEBI:15377"/>
        <dbReference type="ChEBI" id="CHEBI:15378"/>
        <dbReference type="ChEBI" id="CHEBI:16526"/>
        <dbReference type="ChEBI" id="CHEBI:57287"/>
        <dbReference type="ChEBI" id="CHEBI:57327"/>
        <dbReference type="ChEBI" id="CHEBI:57384"/>
        <dbReference type="ChEBI" id="CHEBI:57783"/>
        <dbReference type="ChEBI" id="CHEBI:58349"/>
        <dbReference type="ChEBI" id="CHEBI:133300"/>
        <dbReference type="ChEBI" id="CHEBI:142259"/>
        <dbReference type="EC" id="2.3.1.292"/>
    </reaction>
</comment>
<evidence type="ECO:0000256" key="12">
    <source>
        <dbReference type="ARBA" id="ARBA00023002"/>
    </source>
</evidence>
<comment type="cofactor">
    <cofactor evidence="2">
        <name>pantetheine 4'-phosphate</name>
        <dbReference type="ChEBI" id="CHEBI:47942"/>
    </cofactor>
</comment>
<dbReference type="PANTHER" id="PTHR43775:SF37">
    <property type="entry name" value="SI:DKEY-61P9.11"/>
    <property type="match status" value="1"/>
</dbReference>
<evidence type="ECO:0000256" key="24">
    <source>
        <dbReference type="ARBA" id="ARBA00075053"/>
    </source>
</evidence>
<dbReference type="InterPro" id="IPR020806">
    <property type="entry name" value="PKS_PP-bd"/>
</dbReference>
<dbReference type="SMART" id="SM00827">
    <property type="entry name" value="PKS_AT"/>
    <property type="match status" value="1"/>
</dbReference>
<dbReference type="InterPro" id="IPR016035">
    <property type="entry name" value="Acyl_Trfase/lysoPLipase"/>
</dbReference>
<dbReference type="InterPro" id="IPR010071">
    <property type="entry name" value="AA_adenyl_dom"/>
</dbReference>
<dbReference type="FunFam" id="3.40.47.10:FF:000042">
    <property type="entry name" value="Polyketide synthase Pks13"/>
    <property type="match status" value="1"/>
</dbReference>
<accession>A0A542XNU9</accession>
<evidence type="ECO:0000259" key="28">
    <source>
        <dbReference type="PROSITE" id="PS50075"/>
    </source>
</evidence>
<dbReference type="SUPFAM" id="SSF55048">
    <property type="entry name" value="Probable ACP-binding domain of malonyl-CoA ACP transacylase"/>
    <property type="match status" value="1"/>
</dbReference>
<comment type="function">
    <text evidence="21">Part of the PpsABCDE complex involved in the biosynthesis of the lipid core common to phthiocerols and phenolphthiocerols by successive additions of malonyl-CoA or methylmalonyl-CoA extender units. PpsA can accept as substrate the activated forms of either icosanoyl (C20), docosanoyl (C22) or lignoceroyl (C24) groups from FadD26, or a (4-hydroxyphenyl)-C17 or (4-hydroxyphenyl)-C19 fatty acyl from FadD29. PpsA initiates the biosynthesis and extends its substrate using a malonyl-CoA extender unit. The PpsB and PpsC proteins add the second and third malonyl-CoA extender units. PpsD adds an (R)-methylmalonyl unit and PpsE adds a second (R)-methylmalonyl unit. The incorporation of the methylmalonyl units results in formation of two branched methyl groups in the elongated product.</text>
</comment>
<dbReference type="InterPro" id="IPR014043">
    <property type="entry name" value="Acyl_transferase_dom"/>
</dbReference>
<evidence type="ECO:0000256" key="2">
    <source>
        <dbReference type="ARBA" id="ARBA00001957"/>
    </source>
</evidence>
<feature type="region of interest" description="Disordered" evidence="27">
    <location>
        <begin position="2270"/>
        <end position="2301"/>
    </location>
</feature>
<comment type="cofactor">
    <cofactor evidence="1">
        <name>NADP(+)</name>
        <dbReference type="ChEBI" id="CHEBI:58349"/>
    </cofactor>
</comment>
<dbReference type="FunFam" id="3.30.559.10:FF:000023">
    <property type="entry name" value="Non-ribosomal peptide synthetase"/>
    <property type="match status" value="1"/>
</dbReference>
<evidence type="ECO:0000256" key="14">
    <source>
        <dbReference type="ARBA" id="ARBA00023268"/>
    </source>
</evidence>
<name>A0A542XNU9_SALAC</name>
<dbReference type="Gene3D" id="3.30.70.3290">
    <property type="match status" value="1"/>
</dbReference>
<dbReference type="Gene3D" id="2.30.38.10">
    <property type="entry name" value="Luciferase, Domain 3"/>
    <property type="match status" value="1"/>
</dbReference>
<dbReference type="InterPro" id="IPR050091">
    <property type="entry name" value="PKS_NRPS_Biosynth_Enz"/>
</dbReference>
<evidence type="ECO:0000256" key="16">
    <source>
        <dbReference type="ARBA" id="ARBA00033440"/>
    </source>
</evidence>
<evidence type="ECO:0000256" key="1">
    <source>
        <dbReference type="ARBA" id="ARBA00001937"/>
    </source>
</evidence>
<dbReference type="CDD" id="cd19535">
    <property type="entry name" value="Cyc_NRPS"/>
    <property type="match status" value="1"/>
</dbReference>
<keyword evidence="12" id="KW-0560">Oxidoreductase</keyword>
<evidence type="ECO:0000256" key="11">
    <source>
        <dbReference type="ARBA" id="ARBA00022857"/>
    </source>
</evidence>
<feature type="domain" description="Carrier" evidence="28">
    <location>
        <begin position="942"/>
        <end position="1017"/>
    </location>
</feature>
<dbReference type="PANTHER" id="PTHR43775">
    <property type="entry name" value="FATTY ACID SYNTHASE"/>
    <property type="match status" value="1"/>
</dbReference>
<evidence type="ECO:0000313" key="30">
    <source>
        <dbReference type="EMBL" id="TQL37537.1"/>
    </source>
</evidence>
<comment type="similarity">
    <text evidence="15">In the C-terminal section; belongs to the NRP synthetase family.</text>
</comment>
<keyword evidence="13" id="KW-0443">Lipid metabolism</keyword>
<dbReference type="PROSITE" id="PS00455">
    <property type="entry name" value="AMP_BINDING"/>
    <property type="match status" value="1"/>
</dbReference>
<comment type="catalytic activity">
    <reaction evidence="20">
        <text>icosanoyl-[(phenol)carboxyphthiodiolenone synthase] + 2 (S)-methylmalonyl-CoA + 3 malonyl-CoA + 5 NADPH + 10 H(+) = C32-carboxyphthiodiolenone-[(phenol)carboxyphthiodiolenone synthase] + 5 CO2 + 5 NADP(+) + 5 CoA + 2 H2O</text>
        <dbReference type="Rhea" id="RHEA:57748"/>
        <dbReference type="Rhea" id="RHEA-COMP:14985"/>
        <dbReference type="Rhea" id="RHEA-COMP:14986"/>
        <dbReference type="ChEBI" id="CHEBI:15377"/>
        <dbReference type="ChEBI" id="CHEBI:15378"/>
        <dbReference type="ChEBI" id="CHEBI:16526"/>
        <dbReference type="ChEBI" id="CHEBI:57287"/>
        <dbReference type="ChEBI" id="CHEBI:57327"/>
        <dbReference type="ChEBI" id="CHEBI:57384"/>
        <dbReference type="ChEBI" id="CHEBI:57783"/>
        <dbReference type="ChEBI" id="CHEBI:58349"/>
        <dbReference type="ChEBI" id="CHEBI:87848"/>
        <dbReference type="ChEBI" id="CHEBI:142236"/>
        <dbReference type="EC" id="2.3.1.292"/>
    </reaction>
</comment>
<evidence type="ECO:0000256" key="27">
    <source>
        <dbReference type="SAM" id="MobiDB-lite"/>
    </source>
</evidence>
<dbReference type="Gene3D" id="3.40.50.980">
    <property type="match status" value="2"/>
</dbReference>
<dbReference type="InterPro" id="IPR057737">
    <property type="entry name" value="Condensation_MtbB-like"/>
</dbReference>
<dbReference type="InterPro" id="IPR020841">
    <property type="entry name" value="PKS_Beta-ketoAc_synthase_dom"/>
</dbReference>
<dbReference type="InterPro" id="IPR014031">
    <property type="entry name" value="Ketoacyl_synth_C"/>
</dbReference>
<dbReference type="InterPro" id="IPR001242">
    <property type="entry name" value="Condensation_dom"/>
</dbReference>
<dbReference type="GeneID" id="93771940"/>
<evidence type="ECO:0000256" key="20">
    <source>
        <dbReference type="ARBA" id="ARBA00052745"/>
    </source>
</evidence>
<dbReference type="InterPro" id="IPR016036">
    <property type="entry name" value="Malonyl_transacylase_ACP-bd"/>
</dbReference>
<dbReference type="PROSITE" id="PS00012">
    <property type="entry name" value="PHOSPHOPANTETHEINE"/>
    <property type="match status" value="2"/>
</dbReference>
<comment type="catalytic activity">
    <reaction evidence="19">
        <text>docosanoyl-[(phenol)carboxyphthiodiolenone synthase] + 2 (S)-methylmalonyl-CoA + 3 malonyl-CoA + 5 NADPH + 10 H(+) = C34-carboxyphthiodiolenone-[(phenol)carboxyphthiodiolenone synthase] + 5 CO2 + 5 NADP(+) + 5 CoA + 2 H2O</text>
        <dbReference type="Rhea" id="RHEA:57752"/>
        <dbReference type="Rhea" id="RHEA-COMP:14987"/>
        <dbReference type="Rhea" id="RHEA-COMP:14988"/>
        <dbReference type="ChEBI" id="CHEBI:15377"/>
        <dbReference type="ChEBI" id="CHEBI:15378"/>
        <dbReference type="ChEBI" id="CHEBI:16526"/>
        <dbReference type="ChEBI" id="CHEBI:57287"/>
        <dbReference type="ChEBI" id="CHEBI:57327"/>
        <dbReference type="ChEBI" id="CHEBI:57384"/>
        <dbReference type="ChEBI" id="CHEBI:57783"/>
        <dbReference type="ChEBI" id="CHEBI:58349"/>
        <dbReference type="ChEBI" id="CHEBI:142237"/>
        <dbReference type="ChEBI" id="CHEBI:142238"/>
        <dbReference type="EC" id="2.3.1.292"/>
    </reaction>
</comment>
<dbReference type="FunFam" id="1.10.1200.10:FF:000005">
    <property type="entry name" value="Nonribosomal peptide synthetase 1"/>
    <property type="match status" value="1"/>
</dbReference>
<dbReference type="InterPro" id="IPR036736">
    <property type="entry name" value="ACP-like_sf"/>
</dbReference>
<dbReference type="PROSITE" id="PS50075">
    <property type="entry name" value="CARRIER"/>
    <property type="match status" value="2"/>
</dbReference>
<dbReference type="Gene3D" id="3.40.366.10">
    <property type="entry name" value="Malonyl-Coenzyme A Acyl Carrier Protein, domain 2"/>
    <property type="match status" value="1"/>
</dbReference>
<dbReference type="Pfam" id="PF16197">
    <property type="entry name" value="KAsynt_C_assoc"/>
    <property type="match status" value="1"/>
</dbReference>
<reference evidence="30 31" key="1">
    <citation type="submission" date="2019-06" db="EMBL/GenBank/DDBJ databases">
        <title>Sequencing the genomes of 1000 actinobacteria strains.</title>
        <authorList>
            <person name="Klenk H.-P."/>
        </authorList>
    </citation>
    <scope>NUCLEOTIDE SEQUENCE [LARGE SCALE GENOMIC DNA]</scope>
    <source>
        <strain evidence="30 31">DSM 44819</strain>
    </source>
</reference>
<keyword evidence="6" id="KW-0596">Phosphopantetheine</keyword>
<feature type="region of interest" description="Disordered" evidence="27">
    <location>
        <begin position="897"/>
        <end position="943"/>
    </location>
</feature>
<sequence>MATSFATGEPDPDDDLAIAVIGMACRFPGAADPGRFWHNLRSGTESVVDLDPAELIAAGVDPAMVEDERFVPRAILLDGIAEFDAGFFGFNRQDATILDPQHRLFLECAWHALEDAACIPGRFDGSIGVYAGASLSGYLIHNLLRRHAVDPTPAGFGVLIGNDKDYLPSRVSYTLDLDGPAIAVQSTCSTSLTAVHLAARALQSYECDVALAGGSTVRIPHGWGYVYREGSILSSDGHCRPFDHRANGTTVGSGAGVVVLKRLSDALADRDRIDAVLLGSAVNNDGASKVGYTAPSVVGQSRVIAAALATAGVSPASIGAIEAHGTGTQLGDPIEIAALTKVFGDGSDRSAPCLISSVKSNIGHLDSAAGVASLIKAVLQLKHGELVPNVGFEEPNLEIDLAATPFRVPVTGTTWKSNGAPRRVGVSSFGFGGTNVHAVLEEAPRPLPAGPRGPVQVITLSARDQPALDAQTTALADALVDLPDADLADVARTTQTGRKEFRHRRVVVVDGDDGPAEVAEALRDPSRALTRRAAAHPSVCWLFPGQGSQYPGMGAGLYESYPTYRAVVDECAGRLRPDLDLDLRELLHPADPADDAVAAELRRTRYAQPALFTVQAALAALLTEEGVRRDAMLGHSIGEITSAYLAGVFDLPSALRLVALRGRLMDEQPAGLMVSVALGESELAAVLPEGLSVAAVNAPDLCVVAGPEPATTRFVEAMAERQVPTRRLHTSHAFHSPMMRPVVTPFTAALSAMSPRAPKERFLSNRTGTWATAEQTSDPAYWAAQLLEPVRFADGIATIAAEGTDQLVLLEVGPGHTLTSLARGCPGVRRATALTTLRNADESTRTAPDATTLARTLGRLWLSGVDVDWAAADGRTPRRRVGLPGYAFQRRRYWVDGPAPATRTGADTDDEAAAEVPVESTEEPLAGTGLDPRPDLDTPFEAPRTDVERTIAAIWTDLLGVEPIGVHDSFLELGGHSLVALKVVQQMADLLGVEVPLRRLVHAGTVARLAEVALEVGADTVRTDEAGGRAGVPVATVDPATLHEPFPLSEIQQAQWIGRRGNFQLGNVAAHIFWEVEAEHLDVDRLQRAWHAVEERHPMLHAVVLADGQQRILPDVGPYQFPTVDLRRADQATVDTELADLRERLAHEMRPSDTWPLFEVVLVLLPDGRARVFLSFDLLIADIGSIRILIRDWADRYADPDRELRPIGLSYRDYVLVARQVRDTPLYQRSLDYWRQRITELPPAPQLPLATNPAALTKPRFVSRSRLLARDTWRALIARGARHGITPSGILLAAYGVVLGAWCRSGHLTMNVTMINRLPVHPDVDELVGEFASFDLLPIDLRTGAGIAGLAQGLQEQGWDDLEHRYVNGVEVLRELARARGGTAGGVMPVVFTSTLVQAAEPGHESLLGWLGDIVHEAVQTPQVWLDAAALEVPDGLYISWPAVDELFPAGMVDDLLDAYHRLLVDLAGSDEPWLAAPPSLLPAAHRELVDRANDTDGPVPEGLLHDRLVAWADQHPEAEAIVTADGAVTYGELVASARALAGRLRELGVGPGSVVAVAMPKSPAQVAAAVGVLIAGGAYLPLDVEQPTARQDRILAQADCRVVVCETEPYRTDWPVGVRSVGWPVGSGGVVELMGVGGSSSDVAYVIFTSGSTGEPKGVVVSHRAAVNTVVEVCERFGVGVGDRVLGLSSLSFDLSVFDVFGVLGVGGVLVLPGVGDRRDPAVWWELVSRYSVSVWNSVPALAQMFVDYVAGLGVSSVPLRLVLVSGDWVPLGLPGAVWSVAPGCRVVSLGGATEAAVWSIAFEVEGVDAGWESVPYGRPLRNQRFHVLNDRWQECPVYVVGELFIGGVGLADGYVGDAELTGRRFVVHPVSGERLYRTGDLGRWRPDGLVEFVGREDLQVKVGGYRIELGEIEQVLTGHPLVREAVVTAPGDRHHRRLVGYVQPGPDAPDEPTLTANVLEHLRQRLPAYMIPTSLVVLPAFPLTANGKVDRKALPDPAATAPATTPADAGDATAARLVTIVSEIIGVGGIDTSRSFFEFGGDSVSGVQIVSRANAEGIDLTLQDLFELQTIDQIAAALRARGSSSPGGQRAGEPFPLTAYQRIVLNREAAVATHRLELAVAADTDSERVRQVVVTLLDRHPALRLRMTRDADSRFQVAEAVDPSAGYVPFIGLGALPEARRREAADAMVEELAAELDPASGQVFSAALFDLGAPDRLLVCLAHRFAVDDAAWQVLVGEVTALLAGEALPPTPSARFESWATAALRDAPPEPAATGYAGEQVPAPTAGPPATGPTHTLPPAETGALVEAAATAYRMRPDEVLFAAALRSLASWARPASTGPAGIRVDLERDGRRMFAHLDADGAVGCFVLAESIPADLARTGDDVRASLLAAKDTYRTATPGHHGGGVLLRWLGELSAPPARPGAPPGLVVTGALVDGALVVSWDGTVAAADLRVLAEATAAELRRIAEHCATADDRVVGRSDFPLAGLDDAELATLLGNLDGDSA</sequence>
<dbReference type="InterPro" id="IPR029058">
    <property type="entry name" value="AB_hydrolase_fold"/>
</dbReference>
<dbReference type="GO" id="GO:0005886">
    <property type="term" value="C:plasma membrane"/>
    <property type="evidence" value="ECO:0007669"/>
    <property type="project" value="TreeGrafter"/>
</dbReference>
<dbReference type="Pfam" id="PF00550">
    <property type="entry name" value="PP-binding"/>
    <property type="match status" value="2"/>
</dbReference>
<dbReference type="InterPro" id="IPR001227">
    <property type="entry name" value="Ac_transferase_dom_sf"/>
</dbReference>
<dbReference type="SMART" id="SM00825">
    <property type="entry name" value="PKS_KS"/>
    <property type="match status" value="1"/>
</dbReference>
<dbReference type="Pfam" id="PF00698">
    <property type="entry name" value="Acyl_transf_1"/>
    <property type="match status" value="1"/>
</dbReference>
<dbReference type="GO" id="GO:0006633">
    <property type="term" value="P:fatty acid biosynthetic process"/>
    <property type="evidence" value="ECO:0007669"/>
    <property type="project" value="TreeGrafter"/>
</dbReference>
<evidence type="ECO:0000256" key="7">
    <source>
        <dbReference type="ARBA" id="ARBA00022553"/>
    </source>
</evidence>
<keyword evidence="7" id="KW-0597">Phosphoprotein</keyword>
<dbReference type="SUPFAM" id="SSF47336">
    <property type="entry name" value="ACP-like"/>
    <property type="match status" value="2"/>
</dbReference>
<dbReference type="InterPro" id="IPR000873">
    <property type="entry name" value="AMP-dep_synth/lig_dom"/>
</dbReference>
<dbReference type="GO" id="GO:0071770">
    <property type="term" value="P:DIM/DIP cell wall layer assembly"/>
    <property type="evidence" value="ECO:0007669"/>
    <property type="project" value="TreeGrafter"/>
</dbReference>
<evidence type="ECO:0000256" key="4">
    <source>
        <dbReference type="ARBA" id="ARBA00007380"/>
    </source>
</evidence>
<comment type="similarity">
    <text evidence="4">Belongs to the ATP-dependent AMP-binding enzyme family. MbtB subfamily.</text>
</comment>
<dbReference type="Gene3D" id="3.40.50.1820">
    <property type="entry name" value="alpha/beta hydrolase"/>
    <property type="match status" value="1"/>
</dbReference>
<dbReference type="InterPro" id="IPR023213">
    <property type="entry name" value="CAT-like_dom_sf"/>
</dbReference>
<dbReference type="InterPro" id="IPR025110">
    <property type="entry name" value="AMP-bd_C"/>
</dbReference>
<dbReference type="SMART" id="SM00823">
    <property type="entry name" value="PKS_PP"/>
    <property type="match status" value="2"/>
</dbReference>
<dbReference type="FunFam" id="3.40.50.12780:FF:000012">
    <property type="entry name" value="Non-ribosomal peptide synthetase"/>
    <property type="match status" value="1"/>
</dbReference>
<keyword evidence="8" id="KW-0436">Ligase</keyword>
<dbReference type="Pfam" id="PF13193">
    <property type="entry name" value="AMP-binding_C"/>
    <property type="match status" value="1"/>
</dbReference>
<evidence type="ECO:0000256" key="21">
    <source>
        <dbReference type="ARBA" id="ARBA00058455"/>
    </source>
</evidence>
<feature type="domain" description="Carrier" evidence="28">
    <location>
        <begin position="2010"/>
        <end position="2084"/>
    </location>
</feature>
<dbReference type="Pfam" id="PF00501">
    <property type="entry name" value="AMP-binding"/>
    <property type="match status" value="1"/>
</dbReference>
<evidence type="ECO:0000256" key="8">
    <source>
        <dbReference type="ARBA" id="ARBA00022598"/>
    </source>
</evidence>
<dbReference type="RefSeq" id="WP_142116428.1">
    <property type="nucleotide sequence ID" value="NZ_VFOL01000001.1"/>
</dbReference>
<evidence type="ECO:0000256" key="22">
    <source>
        <dbReference type="ARBA" id="ARBA00066974"/>
    </source>
</evidence>
<dbReference type="InterPro" id="IPR020845">
    <property type="entry name" value="AMP-binding_CS"/>
</dbReference>
<comment type="pathway">
    <text evidence="3">Siderophore biosynthesis; mycobactin biosynthesis.</text>
</comment>
<evidence type="ECO:0000256" key="9">
    <source>
        <dbReference type="ARBA" id="ARBA00022679"/>
    </source>
</evidence>
<dbReference type="InterPro" id="IPR032821">
    <property type="entry name" value="PKS_assoc"/>
</dbReference>
<feature type="domain" description="Ketosynthase family 3 (KS3)" evidence="29">
    <location>
        <begin position="15"/>
        <end position="442"/>
    </location>
</feature>
<dbReference type="EC" id="2.3.1.292" evidence="22"/>
<evidence type="ECO:0000259" key="29">
    <source>
        <dbReference type="PROSITE" id="PS52004"/>
    </source>
</evidence>
<evidence type="ECO:0000256" key="23">
    <source>
        <dbReference type="ARBA" id="ARBA00073623"/>
    </source>
</evidence>
<dbReference type="GO" id="GO:0031177">
    <property type="term" value="F:phosphopantetheine binding"/>
    <property type="evidence" value="ECO:0007669"/>
    <property type="project" value="InterPro"/>
</dbReference>
<dbReference type="EMBL" id="VFOL01000001">
    <property type="protein sequence ID" value="TQL37537.1"/>
    <property type="molecule type" value="Genomic_DNA"/>
</dbReference>
<dbReference type="Gene3D" id="3.30.300.30">
    <property type="match status" value="1"/>
</dbReference>
<evidence type="ECO:0000256" key="18">
    <source>
        <dbReference type="ARBA" id="ARBA00051971"/>
    </source>
</evidence>
<keyword evidence="11" id="KW-0521">NADP</keyword>
<dbReference type="InterPro" id="IPR014030">
    <property type="entry name" value="Ketoacyl_synth_N"/>
</dbReference>
<dbReference type="InterPro" id="IPR006162">
    <property type="entry name" value="Ppantetheine_attach_site"/>
</dbReference>
<dbReference type="SUPFAM" id="SSF52777">
    <property type="entry name" value="CoA-dependent acyltransferases"/>
    <property type="match status" value="4"/>
</dbReference>
<dbReference type="SUPFAM" id="SSF56801">
    <property type="entry name" value="Acetyl-CoA synthetase-like"/>
    <property type="match status" value="1"/>
</dbReference>
<organism evidence="30 31">
    <name type="scientific">Salinispora arenicola</name>
    <dbReference type="NCBI Taxonomy" id="168697"/>
    <lineage>
        <taxon>Bacteria</taxon>
        <taxon>Bacillati</taxon>
        <taxon>Actinomycetota</taxon>
        <taxon>Actinomycetes</taxon>
        <taxon>Micromonosporales</taxon>
        <taxon>Micromonosporaceae</taxon>
        <taxon>Salinispora</taxon>
    </lineage>
</organism>
<dbReference type="Gene3D" id="3.30.559.30">
    <property type="entry name" value="Nonribosomal peptide synthetase, condensation domain"/>
    <property type="match status" value="2"/>
</dbReference>
<protein>
    <recommendedName>
        <fullName evidence="23">Phenolphthiocerol/phthiocerol polyketide synthase subunit E</fullName>
        <ecNumber evidence="22">2.3.1.292</ecNumber>
    </recommendedName>
    <alternativeName>
        <fullName evidence="25">(Phenol)carboxyphthiodiolenone synthase subunit E</fullName>
    </alternativeName>
    <alternativeName>
        <fullName evidence="26">Beta-ketoacyl-acyl-carrier-protein synthase I</fullName>
    </alternativeName>
    <alternativeName>
        <fullName evidence="16">Mycobactin synthetase protein B</fullName>
    </alternativeName>
    <alternativeName>
        <fullName evidence="5">Phenyloxazoline synthase MbtB</fullName>
    </alternativeName>
    <alternativeName>
        <fullName evidence="24">Phthiocerol synthesis polyketide synthase type I PpsE</fullName>
    </alternativeName>
</protein>
<comment type="caution">
    <text evidence="30">The sequence shown here is derived from an EMBL/GenBank/DDBJ whole genome shotgun (WGS) entry which is preliminary data.</text>
</comment>
<dbReference type="FunFam" id="3.30.559.30:FF:000006">
    <property type="entry name" value="Yersiniabactin polyketide/non-ribosomal peptide synthetase"/>
    <property type="match status" value="1"/>
</dbReference>
<keyword evidence="9" id="KW-0808">Transferase</keyword>
<evidence type="ECO:0000256" key="13">
    <source>
        <dbReference type="ARBA" id="ARBA00023098"/>
    </source>
</evidence>
<dbReference type="InterPro" id="IPR016039">
    <property type="entry name" value="Thiolase-like"/>
</dbReference>
<dbReference type="Pfam" id="PF00109">
    <property type="entry name" value="ketoacyl-synt"/>
    <property type="match status" value="1"/>
</dbReference>
<dbReference type="SUPFAM" id="SSF52151">
    <property type="entry name" value="FabD/lysophospholipase-like"/>
    <property type="match status" value="1"/>
</dbReference>
<evidence type="ECO:0000256" key="15">
    <source>
        <dbReference type="ARBA" id="ARBA00029443"/>
    </source>
</evidence>
<evidence type="ECO:0000256" key="19">
    <source>
        <dbReference type="ARBA" id="ARBA00052119"/>
    </source>
</evidence>
<evidence type="ECO:0000256" key="25">
    <source>
        <dbReference type="ARBA" id="ARBA00078169"/>
    </source>
</evidence>
<dbReference type="PROSITE" id="PS52004">
    <property type="entry name" value="KS3_2"/>
    <property type="match status" value="1"/>
</dbReference>
<dbReference type="InterPro" id="IPR045851">
    <property type="entry name" value="AMP-bd_C_sf"/>
</dbReference>
<evidence type="ECO:0000256" key="10">
    <source>
        <dbReference type="ARBA" id="ARBA00022832"/>
    </source>
</evidence>
<dbReference type="GO" id="GO:0004312">
    <property type="term" value="F:fatty acid synthase activity"/>
    <property type="evidence" value="ECO:0007669"/>
    <property type="project" value="TreeGrafter"/>
</dbReference>
<dbReference type="SUPFAM" id="SSF53901">
    <property type="entry name" value="Thiolase-like"/>
    <property type="match status" value="1"/>
</dbReference>
<comment type="catalytic activity">
    <reaction evidence="18">
        <text>19-(4-hydroxyphenyl)nonadecanoyl-[(phenol)carboxyphthiodiolenone synthase] + 2 (S)-methylmalonyl-CoA + 3 malonyl-CoA + 5 NADPH + 10 H(+) = C37-(phenol)carboxyphthiodiolenone-[(phenol)carboxyphthiodiolenone synthase] + 5 CO2 + 5 NADP(+) + 5 CoA + 2 H2O</text>
        <dbReference type="Rhea" id="RHEA:57760"/>
        <dbReference type="Rhea" id="RHEA-COMP:14273"/>
        <dbReference type="Rhea" id="RHEA-COMP:14990"/>
        <dbReference type="ChEBI" id="CHEBI:15377"/>
        <dbReference type="ChEBI" id="CHEBI:15378"/>
        <dbReference type="ChEBI" id="CHEBI:16526"/>
        <dbReference type="ChEBI" id="CHEBI:57287"/>
        <dbReference type="ChEBI" id="CHEBI:57327"/>
        <dbReference type="ChEBI" id="CHEBI:57384"/>
        <dbReference type="ChEBI" id="CHEBI:57783"/>
        <dbReference type="ChEBI" id="CHEBI:58349"/>
        <dbReference type="ChEBI" id="CHEBI:133301"/>
        <dbReference type="ChEBI" id="CHEBI:142260"/>
        <dbReference type="EC" id="2.3.1.292"/>
    </reaction>
</comment>
<dbReference type="Gene3D" id="1.10.1200.10">
    <property type="entry name" value="ACP-like"/>
    <property type="match status" value="1"/>
</dbReference>
<dbReference type="InterPro" id="IPR009081">
    <property type="entry name" value="PP-bd_ACP"/>
</dbReference>